<sequence>MRLLNKKQISSIILKWNNIGEESLEGLESLGKLLEYNGSIILVDLKNNNINADGAYIISKTLERNKSLLSLDLKWNEIGAKGAEMLLEGLEKNTTIKNLDLSCNKIPEQMISEINRILNRNRTTTTNNNNQWQIWKKCQVNKKQNKIKQKQNKNLVYEKQRVFEMKERIENELQEEKQIRDELEQTLLKLRDQVLSKESNIQSQQLEYTNLWNENSHLRNELENVKVDLQNLQVSYSQKIEDMQIQIQMDNKQIQGMERGQIEELEYIKQVHEKNVKELIRDWTSRYQAIDERYIFLKNLNYDIREKINQFKEVILKMRMSHDDQLTNLKYKIIDENQRKQAMPILQLNNTIQSLNEEKNSIQRKNEEILKDIEKKEGQLHKQILNLEKDVAETRQKINENHNQISISNILIEQYKTEHLLKDNEIFYYEQILSETQRNSQFQKDEHKEQVDHLNFLHQNESRLFKDSQEIIHQRIVDLERAIRHQETQNTRVKTEYEKLCVCLQSNIQRTVVDTLNYHQDILRPQYLLNPQYKQ</sequence>
<dbReference type="GO" id="GO:0005813">
    <property type="term" value="C:centrosome"/>
    <property type="evidence" value="ECO:0007669"/>
    <property type="project" value="UniProtKB-SubCell"/>
</dbReference>
<dbReference type="InterPro" id="IPR032675">
    <property type="entry name" value="LRR_dom_sf"/>
</dbReference>
<feature type="coiled-coil region" evidence="5">
    <location>
        <begin position="345"/>
        <end position="404"/>
    </location>
</feature>
<keyword evidence="7" id="KW-1185">Reference proteome</keyword>
<dbReference type="eggNOG" id="KOG4308">
    <property type="taxonomic scope" value="Eukaryota"/>
</dbReference>
<proteinExistence type="predicted"/>
<evidence type="ECO:0000256" key="4">
    <source>
        <dbReference type="ARBA" id="ARBA00023212"/>
    </source>
</evidence>
<dbReference type="InterPro" id="IPR052116">
    <property type="entry name" value="Centro_Cilium_Assembly"/>
</dbReference>
<dbReference type="STRING" id="857967.G0QN68"/>
<dbReference type="OrthoDB" id="290471at2759"/>
<evidence type="ECO:0000256" key="1">
    <source>
        <dbReference type="ARBA" id="ARBA00004300"/>
    </source>
</evidence>
<keyword evidence="4" id="KW-0206">Cytoskeleton</keyword>
<dbReference type="Gene3D" id="3.80.10.10">
    <property type="entry name" value="Ribonuclease Inhibitor"/>
    <property type="match status" value="1"/>
</dbReference>
<gene>
    <name evidence="6" type="ORF">IMG5_055850</name>
</gene>
<dbReference type="AlphaFoldDB" id="G0QN68"/>
<dbReference type="Pfam" id="PF13516">
    <property type="entry name" value="LRR_6"/>
    <property type="match status" value="2"/>
</dbReference>
<dbReference type="GO" id="GO:0004722">
    <property type="term" value="F:protein serine/threonine phosphatase activity"/>
    <property type="evidence" value="ECO:0007669"/>
    <property type="project" value="UniProtKB-EC"/>
</dbReference>
<dbReference type="SUPFAM" id="SSF52047">
    <property type="entry name" value="RNI-like"/>
    <property type="match status" value="1"/>
</dbReference>
<name>G0QN68_ICHMU</name>
<dbReference type="EC" id="3.6.3.14" evidence="6"/>
<dbReference type="EC" id="3.1.3.16" evidence="6"/>
<evidence type="ECO:0000256" key="3">
    <source>
        <dbReference type="ARBA" id="ARBA00023054"/>
    </source>
</evidence>
<protein>
    <submittedName>
        <fullName evidence="6">Leucine rich repeat protein</fullName>
        <ecNumber evidence="6">3.1.3.16</ecNumber>
        <ecNumber evidence="6">3.6.3.14</ecNumber>
    </submittedName>
</protein>
<feature type="coiled-coil region" evidence="5">
    <location>
        <begin position="140"/>
        <end position="235"/>
    </location>
</feature>
<evidence type="ECO:0000256" key="5">
    <source>
        <dbReference type="SAM" id="Coils"/>
    </source>
</evidence>
<comment type="subcellular location">
    <subcellularLocation>
        <location evidence="1">Cytoplasm</location>
        <location evidence="1">Cytoskeleton</location>
        <location evidence="1">Microtubule organizing center</location>
        <location evidence="1">Centrosome</location>
    </subcellularLocation>
</comment>
<accession>G0QN68</accession>
<dbReference type="OMA" id="AKYNHQI"/>
<dbReference type="InterPro" id="IPR001611">
    <property type="entry name" value="Leu-rich_rpt"/>
</dbReference>
<reference evidence="6 7" key="1">
    <citation type="submission" date="2011-07" db="EMBL/GenBank/DDBJ databases">
        <authorList>
            <person name="Coyne R."/>
            <person name="Brami D."/>
            <person name="Johnson J."/>
            <person name="Hostetler J."/>
            <person name="Hannick L."/>
            <person name="Clark T."/>
            <person name="Cassidy-Hanley D."/>
            <person name="Inman J."/>
        </authorList>
    </citation>
    <scope>NUCLEOTIDE SEQUENCE [LARGE SCALE GENOMIC DNA]</scope>
    <source>
        <strain evidence="6 7">G5</strain>
    </source>
</reference>
<dbReference type="PANTHER" id="PTHR23170">
    <property type="entry name" value="NY-REN-58 ANTIGEN"/>
    <property type="match status" value="1"/>
</dbReference>
<dbReference type="Proteomes" id="UP000008983">
    <property type="component" value="Unassembled WGS sequence"/>
</dbReference>
<dbReference type="PANTHER" id="PTHR23170:SF3">
    <property type="entry name" value="LEUCINE-RICH REPEAT-CONTAINING PROTEIN 45"/>
    <property type="match status" value="1"/>
</dbReference>
<keyword evidence="3 5" id="KW-0175">Coiled coil</keyword>
<dbReference type="GeneID" id="14909520"/>
<evidence type="ECO:0000313" key="6">
    <source>
        <dbReference type="EMBL" id="EGR33340.1"/>
    </source>
</evidence>
<dbReference type="EMBL" id="GL983467">
    <property type="protein sequence ID" value="EGR33340.1"/>
    <property type="molecule type" value="Genomic_DNA"/>
</dbReference>
<organism evidence="6 7">
    <name type="scientific">Ichthyophthirius multifiliis</name>
    <name type="common">White spot disease agent</name>
    <name type="synonym">Ich</name>
    <dbReference type="NCBI Taxonomy" id="5932"/>
    <lineage>
        <taxon>Eukaryota</taxon>
        <taxon>Sar</taxon>
        <taxon>Alveolata</taxon>
        <taxon>Ciliophora</taxon>
        <taxon>Intramacronucleata</taxon>
        <taxon>Oligohymenophorea</taxon>
        <taxon>Hymenostomatida</taxon>
        <taxon>Ophryoglenina</taxon>
        <taxon>Ichthyophthirius</taxon>
    </lineage>
</organism>
<dbReference type="SMART" id="SM00368">
    <property type="entry name" value="LRR_RI"/>
    <property type="match status" value="3"/>
</dbReference>
<keyword evidence="2" id="KW-0963">Cytoplasm</keyword>
<evidence type="ECO:0000256" key="2">
    <source>
        <dbReference type="ARBA" id="ARBA00022490"/>
    </source>
</evidence>
<dbReference type="InParanoid" id="G0QN68"/>
<dbReference type="RefSeq" id="XP_004037326.1">
    <property type="nucleotide sequence ID" value="XM_004037278.1"/>
</dbReference>
<keyword evidence="6" id="KW-0378">Hydrolase</keyword>
<evidence type="ECO:0000313" key="7">
    <source>
        <dbReference type="Proteomes" id="UP000008983"/>
    </source>
</evidence>